<dbReference type="GO" id="GO:0003723">
    <property type="term" value="F:RNA binding"/>
    <property type="evidence" value="ECO:0007669"/>
    <property type="project" value="TreeGrafter"/>
</dbReference>
<organism evidence="9 10">
    <name type="scientific">Meloidogyne enterolobii</name>
    <name type="common">Root-knot nematode worm</name>
    <name type="synonym">Meloidogyne mayaguensis</name>
    <dbReference type="NCBI Taxonomy" id="390850"/>
    <lineage>
        <taxon>Eukaryota</taxon>
        <taxon>Metazoa</taxon>
        <taxon>Ecdysozoa</taxon>
        <taxon>Nematoda</taxon>
        <taxon>Chromadorea</taxon>
        <taxon>Rhabditida</taxon>
        <taxon>Tylenchina</taxon>
        <taxon>Tylenchomorpha</taxon>
        <taxon>Tylenchoidea</taxon>
        <taxon>Meloidogynidae</taxon>
        <taxon>Meloidogyninae</taxon>
        <taxon>Meloidogyne</taxon>
    </lineage>
</organism>
<dbReference type="GO" id="GO:0005783">
    <property type="term" value="C:endoplasmic reticulum"/>
    <property type="evidence" value="ECO:0007669"/>
    <property type="project" value="UniProtKB-SubCell"/>
</dbReference>
<dbReference type="GO" id="GO:0005634">
    <property type="term" value="C:nucleus"/>
    <property type="evidence" value="ECO:0007669"/>
    <property type="project" value="TreeGrafter"/>
</dbReference>
<dbReference type="PANTHER" id="PTHR24075">
    <property type="entry name" value="SEC63 DOMAIN-CONTAINING"/>
    <property type="match status" value="1"/>
</dbReference>
<evidence type="ECO:0000256" key="4">
    <source>
        <dbReference type="ARBA" id="ARBA00022824"/>
    </source>
</evidence>
<dbReference type="Proteomes" id="UP000580250">
    <property type="component" value="Unassembled WGS sequence"/>
</dbReference>
<dbReference type="InterPro" id="IPR004179">
    <property type="entry name" value="Sec63-dom"/>
</dbReference>
<evidence type="ECO:0000313" key="9">
    <source>
        <dbReference type="EMBL" id="CAD2201754.1"/>
    </source>
</evidence>
<dbReference type="InterPro" id="IPR014756">
    <property type="entry name" value="Ig_E-set"/>
</dbReference>
<keyword evidence="5" id="KW-1133">Transmembrane helix</keyword>
<dbReference type="SMART" id="SM00973">
    <property type="entry name" value="Sec63"/>
    <property type="match status" value="1"/>
</dbReference>
<sequence>MKKFLLDIMKTKLIEIQTFLPIKLDVSNWESSHVKTHLLYQAHFSRMHLPVDYITDQRSIIESCIRILQAMFDFCVEMHLLNTTLNVLILQQQIFQARWYTDHPLLCLPHLSAHSIDGIGPLFSIPQIKERLGIYQLNNGQKLTKKEEKRIITEFCSKSILSEKEADELLKALLQWPILSLEQIYLLPQQKKQRQKFEEKLIINVGMNGKNLELSASTNYKFFVSLKLCQFKCFLPKFPKKRTAGWILLLGDATTNRLWGHERIPSLIEEQKIARLRILTPNEPGIYQLLLLVISDTYLGIDQQYILNFKVV</sequence>
<dbReference type="Gene3D" id="2.60.40.150">
    <property type="entry name" value="C2 domain"/>
    <property type="match status" value="1"/>
</dbReference>
<dbReference type="Gene3D" id="1.10.3380.10">
    <property type="entry name" value="Sec63 N-terminal domain-like domain"/>
    <property type="match status" value="1"/>
</dbReference>
<dbReference type="EMBL" id="CAJEWN010002069">
    <property type="protein sequence ID" value="CAD2201754.1"/>
    <property type="molecule type" value="Genomic_DNA"/>
</dbReference>
<evidence type="ECO:0000256" key="1">
    <source>
        <dbReference type="ARBA" id="ARBA00004141"/>
    </source>
</evidence>
<keyword evidence="4" id="KW-0256">Endoplasmic reticulum</keyword>
<evidence type="ECO:0000256" key="7">
    <source>
        <dbReference type="ARBA" id="ARBA00023186"/>
    </source>
</evidence>
<evidence type="ECO:0000256" key="6">
    <source>
        <dbReference type="ARBA" id="ARBA00023136"/>
    </source>
</evidence>
<evidence type="ECO:0000256" key="2">
    <source>
        <dbReference type="ARBA" id="ARBA00004240"/>
    </source>
</evidence>
<dbReference type="InterPro" id="IPR035892">
    <property type="entry name" value="C2_domain_sf"/>
</dbReference>
<keyword evidence="3" id="KW-0812">Transmembrane</keyword>
<dbReference type="Pfam" id="PF02889">
    <property type="entry name" value="Sec63"/>
    <property type="match status" value="1"/>
</dbReference>
<dbReference type="GO" id="GO:0043138">
    <property type="term" value="F:3'-5' DNA helicase activity"/>
    <property type="evidence" value="ECO:0007669"/>
    <property type="project" value="TreeGrafter"/>
</dbReference>
<evidence type="ECO:0000313" key="10">
    <source>
        <dbReference type="Proteomes" id="UP000580250"/>
    </source>
</evidence>
<gene>
    <name evidence="9" type="ORF">MENT_LOCUS55330</name>
</gene>
<comment type="caution">
    <text evidence="9">The sequence shown here is derived from an EMBL/GenBank/DDBJ whole genome shotgun (WGS) entry which is preliminary data.</text>
</comment>
<dbReference type="PANTHER" id="PTHR24075:SF6">
    <property type="entry name" value="ACTIVATING SIGNAL COINTEGRATOR 1 COMPLEX SUBUNIT 3"/>
    <property type="match status" value="1"/>
</dbReference>
<comment type="subcellular location">
    <subcellularLocation>
        <location evidence="2">Endoplasmic reticulum</location>
    </subcellularLocation>
    <subcellularLocation>
        <location evidence="1">Membrane</location>
        <topology evidence="1">Multi-pass membrane protein</topology>
    </subcellularLocation>
</comment>
<accession>A0A6V7XR70</accession>
<keyword evidence="6" id="KW-0472">Membrane</keyword>
<name>A0A6V7XR70_MELEN</name>
<dbReference type="AlphaFoldDB" id="A0A6V7XR70"/>
<dbReference type="SUPFAM" id="SSF158702">
    <property type="entry name" value="Sec63 N-terminal domain-like"/>
    <property type="match status" value="1"/>
</dbReference>
<evidence type="ECO:0000256" key="3">
    <source>
        <dbReference type="ARBA" id="ARBA00022692"/>
    </source>
</evidence>
<evidence type="ECO:0000256" key="5">
    <source>
        <dbReference type="ARBA" id="ARBA00022989"/>
    </source>
</evidence>
<dbReference type="OrthoDB" id="5575at2759"/>
<keyword evidence="7" id="KW-0143">Chaperone</keyword>
<feature type="domain" description="SEC63" evidence="8">
    <location>
        <begin position="1"/>
        <end position="309"/>
    </location>
</feature>
<dbReference type="GO" id="GO:0016020">
    <property type="term" value="C:membrane"/>
    <property type="evidence" value="ECO:0007669"/>
    <property type="project" value="UniProtKB-SubCell"/>
</dbReference>
<dbReference type="SUPFAM" id="SSF81296">
    <property type="entry name" value="E set domains"/>
    <property type="match status" value="1"/>
</dbReference>
<reference evidence="9 10" key="1">
    <citation type="submission" date="2020-08" db="EMBL/GenBank/DDBJ databases">
        <authorList>
            <person name="Koutsovoulos G."/>
            <person name="Danchin GJ E."/>
        </authorList>
    </citation>
    <scope>NUCLEOTIDE SEQUENCE [LARGE SCALE GENOMIC DNA]</scope>
</reference>
<evidence type="ECO:0000259" key="8">
    <source>
        <dbReference type="SMART" id="SM00973"/>
    </source>
</evidence>
<proteinExistence type="predicted"/>
<protein>
    <recommendedName>
        <fullName evidence="8">SEC63 domain-containing protein</fullName>
    </recommendedName>
</protein>